<evidence type="ECO:0000256" key="3">
    <source>
        <dbReference type="ARBA" id="ARBA00023027"/>
    </source>
</evidence>
<dbReference type="InterPro" id="IPR006139">
    <property type="entry name" value="D-isomer_2_OHA_DH_cat_dom"/>
</dbReference>
<dbReference type="Gene3D" id="3.40.50.720">
    <property type="entry name" value="NAD(P)-binding Rossmann-like Domain"/>
    <property type="match status" value="2"/>
</dbReference>
<dbReference type="InterPro" id="IPR050857">
    <property type="entry name" value="D-2-hydroxyacid_DH"/>
</dbReference>
<sequence>MPHILVAGKLHPSGVALLNSLPDVTFDYIEEVSEQSYAPLIGNADALVLRTQPLSAETVAKADRLRVVSRHGVGYDAVHLPSLNERGIALTVVGDVNSVSVAEHAMMLILAASKRAVRADRAVRQADEWGWRNKLEAEEISGKNLLIVGFGRIGRHLARMASGFGMEVRAFDPYLQGQGWPEGPVSAIDTLREGLSWADAVSINIPKADQPLIGRAEFAVMRRGAILVNTARGGIVEELALVEALHSGQVGAAGLDVFDREPPAEDDPLVNLDQVILSPHIAGLTKESGERMAVASVRNVIDFFSGKIDPALVVNRSAGKAA</sequence>
<dbReference type="Proteomes" id="UP000272706">
    <property type="component" value="Unassembled WGS sequence"/>
</dbReference>
<dbReference type="InterPro" id="IPR006140">
    <property type="entry name" value="D-isomer_DH_NAD-bd"/>
</dbReference>
<dbReference type="RefSeq" id="WP_120017455.1">
    <property type="nucleotide sequence ID" value="NZ_QZWZ01000028.1"/>
</dbReference>
<dbReference type="InterPro" id="IPR029753">
    <property type="entry name" value="D-isomer_DH_CS"/>
</dbReference>
<keyword evidence="8" id="KW-1185">Reference proteome</keyword>
<evidence type="ECO:0000256" key="4">
    <source>
        <dbReference type="RuleBase" id="RU003719"/>
    </source>
</evidence>
<dbReference type="GO" id="GO:0051287">
    <property type="term" value="F:NAD binding"/>
    <property type="evidence" value="ECO:0007669"/>
    <property type="project" value="InterPro"/>
</dbReference>
<feature type="domain" description="D-isomer specific 2-hydroxyacid dehydrogenase catalytic" evidence="5">
    <location>
        <begin position="4"/>
        <end position="313"/>
    </location>
</feature>
<keyword evidence="3" id="KW-0520">NAD</keyword>
<organism evidence="7 8">
    <name type="scientific">Mesorhizobium waimense</name>
    <dbReference type="NCBI Taxonomy" id="1300307"/>
    <lineage>
        <taxon>Bacteria</taxon>
        <taxon>Pseudomonadati</taxon>
        <taxon>Pseudomonadota</taxon>
        <taxon>Alphaproteobacteria</taxon>
        <taxon>Hyphomicrobiales</taxon>
        <taxon>Phyllobacteriaceae</taxon>
        <taxon>Mesorhizobium</taxon>
    </lineage>
</organism>
<proteinExistence type="inferred from homology"/>
<dbReference type="EMBL" id="QZWZ01000028">
    <property type="protein sequence ID" value="RJT32013.1"/>
    <property type="molecule type" value="Genomic_DNA"/>
</dbReference>
<dbReference type="AlphaFoldDB" id="A0A3A5KAR5"/>
<dbReference type="InterPro" id="IPR036291">
    <property type="entry name" value="NAD(P)-bd_dom_sf"/>
</dbReference>
<dbReference type="SUPFAM" id="SSF51735">
    <property type="entry name" value="NAD(P)-binding Rossmann-fold domains"/>
    <property type="match status" value="1"/>
</dbReference>
<dbReference type="PROSITE" id="PS00671">
    <property type="entry name" value="D_2_HYDROXYACID_DH_3"/>
    <property type="match status" value="1"/>
</dbReference>
<evidence type="ECO:0000259" key="6">
    <source>
        <dbReference type="Pfam" id="PF02826"/>
    </source>
</evidence>
<dbReference type="PANTHER" id="PTHR42789">
    <property type="entry name" value="D-ISOMER SPECIFIC 2-HYDROXYACID DEHYDROGENASE FAMILY PROTEIN (AFU_ORTHOLOGUE AFUA_6G10090)"/>
    <property type="match status" value="1"/>
</dbReference>
<accession>A0A3A5KAR5</accession>
<name>A0A3A5KAR5_9HYPH</name>
<protein>
    <submittedName>
        <fullName evidence="7">3-phosphoglycerate dehydrogenase</fullName>
    </submittedName>
</protein>
<dbReference type="OrthoDB" id="9793626at2"/>
<evidence type="ECO:0000259" key="5">
    <source>
        <dbReference type="Pfam" id="PF00389"/>
    </source>
</evidence>
<keyword evidence="2 4" id="KW-0560">Oxidoreductase</keyword>
<feature type="domain" description="D-isomer specific 2-hydroxyacid dehydrogenase NAD-binding" evidence="6">
    <location>
        <begin position="106"/>
        <end position="282"/>
    </location>
</feature>
<dbReference type="GO" id="GO:0016616">
    <property type="term" value="F:oxidoreductase activity, acting on the CH-OH group of donors, NAD or NADP as acceptor"/>
    <property type="evidence" value="ECO:0007669"/>
    <property type="project" value="InterPro"/>
</dbReference>
<evidence type="ECO:0000313" key="7">
    <source>
        <dbReference type="EMBL" id="RJT32013.1"/>
    </source>
</evidence>
<comment type="caution">
    <text evidence="7">The sequence shown here is derived from an EMBL/GenBank/DDBJ whole genome shotgun (WGS) entry which is preliminary data.</text>
</comment>
<evidence type="ECO:0000256" key="2">
    <source>
        <dbReference type="ARBA" id="ARBA00023002"/>
    </source>
</evidence>
<evidence type="ECO:0000313" key="8">
    <source>
        <dbReference type="Proteomes" id="UP000272706"/>
    </source>
</evidence>
<dbReference type="CDD" id="cd12173">
    <property type="entry name" value="PGDH_4"/>
    <property type="match status" value="1"/>
</dbReference>
<reference evidence="7 8" key="1">
    <citation type="submission" date="2018-09" db="EMBL/GenBank/DDBJ databases">
        <title>Mesorhizobium carmichaelinearum sp. nov. isolated from Carmichaelinea spp. root nodules in New Zealand.</title>
        <authorList>
            <person name="De Meyer S.E."/>
        </authorList>
    </citation>
    <scope>NUCLEOTIDE SEQUENCE [LARGE SCALE GENOMIC DNA]</scope>
    <source>
        <strain evidence="7 8">ICMP19557</strain>
    </source>
</reference>
<dbReference type="Pfam" id="PF00389">
    <property type="entry name" value="2-Hacid_dh"/>
    <property type="match status" value="1"/>
</dbReference>
<dbReference type="SUPFAM" id="SSF52283">
    <property type="entry name" value="Formate/glycerate dehydrogenase catalytic domain-like"/>
    <property type="match status" value="1"/>
</dbReference>
<dbReference type="PANTHER" id="PTHR42789:SF1">
    <property type="entry name" value="D-ISOMER SPECIFIC 2-HYDROXYACID DEHYDROGENASE FAMILY PROTEIN (AFU_ORTHOLOGUE AFUA_6G10090)"/>
    <property type="match status" value="1"/>
</dbReference>
<gene>
    <name evidence="7" type="ORF">D3227_27820</name>
</gene>
<evidence type="ECO:0000256" key="1">
    <source>
        <dbReference type="ARBA" id="ARBA00005854"/>
    </source>
</evidence>
<comment type="similarity">
    <text evidence="1 4">Belongs to the D-isomer specific 2-hydroxyacid dehydrogenase family.</text>
</comment>
<dbReference type="Pfam" id="PF02826">
    <property type="entry name" value="2-Hacid_dh_C"/>
    <property type="match status" value="1"/>
</dbReference>